<evidence type="ECO:0000256" key="2">
    <source>
        <dbReference type="SAM" id="Phobius"/>
    </source>
</evidence>
<keyword evidence="1" id="KW-0175">Coiled coil</keyword>
<keyword evidence="2" id="KW-1133">Transmembrane helix</keyword>
<dbReference type="EMBL" id="QRUP01000001">
    <property type="protein sequence ID" value="RGR76848.1"/>
    <property type="molecule type" value="Genomic_DNA"/>
</dbReference>
<dbReference type="InterPro" id="IPR036890">
    <property type="entry name" value="HATPase_C_sf"/>
</dbReference>
<comment type="caution">
    <text evidence="4">The sequence shown here is derived from an EMBL/GenBank/DDBJ whole genome shotgun (WGS) entry which is preliminary data.</text>
</comment>
<sequence>MLNNEPFFYFNHLILFLIWAAFHCAFLNHREPLKTLFPKLYLAIVINFIFNFILFLVFDEFFAVNSLRTLTTIMFMLLVVKFVVKDSWMNTVFAMIFHTVCILFSEMLAILVMVAASGFDQAAFQDASFFSTAGFLVMDFWNALFFSLVILLKRKVFPAIDWQKQARLIPLIVVHGLWIYLLSYKLIYAYQITMNLTAFFIGSWLCLQGSAFFLIRSLLRMKAARENAEQKRENNERIQAQILTLYEKQDVMDEVWRTVKAQIGQVDVEQLRSAQDQIGAIRNLIYCDNPSVNAMLASFERQFAKQAVSFQITIEASLLSGIDDFDMNTLLSNLLKNALEAAESAAKPEVCLTITQQKQMLFIRCVNSCGQPRPKKKLIQGNGTKIITQIAEKYQGQARWEKEGSRLVAEVLLNKTQTEFEKVFAA</sequence>
<evidence type="ECO:0000313" key="4">
    <source>
        <dbReference type="EMBL" id="RGR76848.1"/>
    </source>
</evidence>
<evidence type="ECO:0000256" key="1">
    <source>
        <dbReference type="SAM" id="Coils"/>
    </source>
</evidence>
<feature type="transmembrane region" description="Helical" evidence="2">
    <location>
        <begin position="168"/>
        <end position="190"/>
    </location>
</feature>
<feature type="transmembrane region" description="Helical" evidence="2">
    <location>
        <begin position="196"/>
        <end position="215"/>
    </location>
</feature>
<organism evidence="4 5">
    <name type="scientific">Holdemania filiformis</name>
    <dbReference type="NCBI Taxonomy" id="61171"/>
    <lineage>
        <taxon>Bacteria</taxon>
        <taxon>Bacillati</taxon>
        <taxon>Bacillota</taxon>
        <taxon>Erysipelotrichia</taxon>
        <taxon>Erysipelotrichales</taxon>
        <taxon>Erysipelotrichaceae</taxon>
        <taxon>Holdemania</taxon>
    </lineage>
</organism>
<dbReference type="AlphaFoldDB" id="A0A412G6E2"/>
<keyword evidence="5" id="KW-1185">Reference proteome</keyword>
<gene>
    <name evidence="4" type="ORF">DWY25_00725</name>
</gene>
<feature type="transmembrane region" description="Helical" evidence="2">
    <location>
        <begin position="96"/>
        <end position="117"/>
    </location>
</feature>
<feature type="transmembrane region" description="Helical" evidence="2">
    <location>
        <begin position="129"/>
        <end position="152"/>
    </location>
</feature>
<dbReference type="Proteomes" id="UP000284178">
    <property type="component" value="Unassembled WGS sequence"/>
</dbReference>
<proteinExistence type="predicted"/>
<reference evidence="4 5" key="1">
    <citation type="submission" date="2018-08" db="EMBL/GenBank/DDBJ databases">
        <title>A genome reference for cultivated species of the human gut microbiota.</title>
        <authorList>
            <person name="Zou Y."/>
            <person name="Xue W."/>
            <person name="Luo G."/>
        </authorList>
    </citation>
    <scope>NUCLEOTIDE SEQUENCE [LARGE SCALE GENOMIC DNA]</scope>
    <source>
        <strain evidence="4 5">AF24-29</strain>
    </source>
</reference>
<dbReference type="SUPFAM" id="SSF55874">
    <property type="entry name" value="ATPase domain of HSP90 chaperone/DNA topoisomerase II/histidine kinase"/>
    <property type="match status" value="1"/>
</dbReference>
<dbReference type="Pfam" id="PF14501">
    <property type="entry name" value="HATPase_c_5"/>
    <property type="match status" value="1"/>
</dbReference>
<protein>
    <submittedName>
        <fullName evidence="4">GHKL domain-containing protein</fullName>
    </submittedName>
</protein>
<dbReference type="GeneID" id="83013934"/>
<feature type="transmembrane region" description="Helical" evidence="2">
    <location>
        <begin position="40"/>
        <end position="58"/>
    </location>
</feature>
<keyword evidence="2" id="KW-0812">Transmembrane</keyword>
<feature type="domain" description="Sensor histidine kinase NatK-like C-terminal" evidence="3">
    <location>
        <begin position="325"/>
        <end position="413"/>
    </location>
</feature>
<dbReference type="RefSeq" id="WP_117892420.1">
    <property type="nucleotide sequence ID" value="NZ_CABJCV010000001.1"/>
</dbReference>
<feature type="transmembrane region" description="Helical" evidence="2">
    <location>
        <begin position="6"/>
        <end position="28"/>
    </location>
</feature>
<evidence type="ECO:0000313" key="5">
    <source>
        <dbReference type="Proteomes" id="UP000284178"/>
    </source>
</evidence>
<dbReference type="InterPro" id="IPR032834">
    <property type="entry name" value="NatK-like_C"/>
</dbReference>
<dbReference type="Gene3D" id="3.30.565.10">
    <property type="entry name" value="Histidine kinase-like ATPase, C-terminal domain"/>
    <property type="match status" value="1"/>
</dbReference>
<keyword evidence="2" id="KW-0472">Membrane</keyword>
<feature type="transmembrane region" description="Helical" evidence="2">
    <location>
        <begin position="64"/>
        <end position="84"/>
    </location>
</feature>
<name>A0A412G6E2_9FIRM</name>
<feature type="coiled-coil region" evidence="1">
    <location>
        <begin position="218"/>
        <end position="248"/>
    </location>
</feature>
<accession>A0A412G6E2</accession>
<evidence type="ECO:0000259" key="3">
    <source>
        <dbReference type="Pfam" id="PF14501"/>
    </source>
</evidence>